<keyword evidence="6" id="KW-0325">Glycoprotein</keyword>
<feature type="transmembrane region" description="Helical" evidence="16">
    <location>
        <begin position="294"/>
        <end position="315"/>
    </location>
</feature>
<feature type="signal peptide" evidence="17">
    <location>
        <begin position="1"/>
        <end position="19"/>
    </location>
</feature>
<keyword evidence="7 16" id="KW-0812">Transmembrane</keyword>
<dbReference type="InterPro" id="IPR049326">
    <property type="entry name" value="Rhodopsin_dom_fungi"/>
</dbReference>
<dbReference type="Pfam" id="PF05730">
    <property type="entry name" value="CFEM"/>
    <property type="match status" value="1"/>
</dbReference>
<evidence type="ECO:0000256" key="3">
    <source>
        <dbReference type="ARBA" id="ARBA00004613"/>
    </source>
</evidence>
<comment type="subcellular location">
    <subcellularLocation>
        <location evidence="2">Membrane</location>
        <topology evidence="2">Lipid-anchor</topology>
        <topology evidence="2">GPI-anchor</topology>
    </subcellularLocation>
    <subcellularLocation>
        <location evidence="1">Membrane</location>
        <topology evidence="1">Multi-pass membrane protein</topology>
    </subcellularLocation>
    <subcellularLocation>
        <location evidence="3">Secreted</location>
    </subcellularLocation>
</comment>
<dbReference type="Proteomes" id="UP000774617">
    <property type="component" value="Unassembled WGS sequence"/>
</dbReference>
<keyword evidence="20" id="KW-1185">Reference proteome</keyword>
<sequence>MRLWTVLALLAAFVASVQAQDALLALAKQMPKCSLVCFTKELPKSSCATDLTSECMCTNDALNAAVAACAMKTCTVYELLQTKNVSNSGCGVPVRDNSSVFLALGIAGVIFAVLAFVLRMAASLGKGGRQVSWDDATMAVVVVLAIPPAVFAPVLVDNGLGRDMWTLKAQQITNVLKYYYFGEIFYVTALGVSKISILFFYLRVFPAKEFRNIIYVVMGLSAAYTIAFFFATTFQCAPVSYAWNQWDGLHEGKCNDIHLQGWIAAAINIALDTIVMVLPLKHLANLNMDLKKKLMVMAMFSVGIFVIFTSAIRLYSLIHFANSQNITWDYVEAGYWSLIEVDVSIICGCMPAHRFVIAKAWPKIKSTFSSSKGNSTSASSKFTGGTSSSATATSKSANVSVKPKQGDEGDFVPLVDVDTNSARAVSATESHSERKSAGWITQTSTVEITTTTTDVVISDRPDSWTMGKGAAGKEHV</sequence>
<evidence type="ECO:0000256" key="13">
    <source>
        <dbReference type="ARBA" id="ARBA00038359"/>
    </source>
</evidence>
<comment type="similarity">
    <text evidence="13">Belongs to the SAT4 family.</text>
</comment>
<evidence type="ECO:0000256" key="6">
    <source>
        <dbReference type="ARBA" id="ARBA00022622"/>
    </source>
</evidence>
<keyword evidence="6" id="KW-0336">GPI-anchor</keyword>
<feature type="compositionally biased region" description="Low complexity" evidence="15">
    <location>
        <begin position="368"/>
        <end position="397"/>
    </location>
</feature>
<feature type="transmembrane region" description="Helical" evidence="16">
    <location>
        <begin position="261"/>
        <end position="282"/>
    </location>
</feature>
<dbReference type="EMBL" id="JAGTJR010000041">
    <property type="protein sequence ID" value="KAH7032131.1"/>
    <property type="molecule type" value="Genomic_DNA"/>
</dbReference>
<protein>
    <recommendedName>
        <fullName evidence="18">CFEM domain-containing protein</fullName>
    </recommendedName>
</protein>
<feature type="transmembrane region" description="Helical" evidence="16">
    <location>
        <begin position="214"/>
        <end position="241"/>
    </location>
</feature>
<comment type="caution">
    <text evidence="19">The sequence shown here is derived from an EMBL/GenBank/DDBJ whole genome shotgun (WGS) entry which is preliminary data.</text>
</comment>
<keyword evidence="8 17" id="KW-0732">Signal</keyword>
<keyword evidence="12" id="KW-0449">Lipoprotein</keyword>
<dbReference type="InterPro" id="IPR008427">
    <property type="entry name" value="Extracellular_membr_CFEM_dom"/>
</dbReference>
<evidence type="ECO:0000256" key="2">
    <source>
        <dbReference type="ARBA" id="ARBA00004589"/>
    </source>
</evidence>
<keyword evidence="11 14" id="KW-1015">Disulfide bond</keyword>
<dbReference type="Pfam" id="PF20684">
    <property type="entry name" value="Fung_rhodopsin"/>
    <property type="match status" value="1"/>
</dbReference>
<evidence type="ECO:0000256" key="9">
    <source>
        <dbReference type="ARBA" id="ARBA00022989"/>
    </source>
</evidence>
<feature type="transmembrane region" description="Helical" evidence="16">
    <location>
        <begin position="100"/>
        <end position="124"/>
    </location>
</feature>
<evidence type="ECO:0000313" key="19">
    <source>
        <dbReference type="EMBL" id="KAH7032131.1"/>
    </source>
</evidence>
<name>A0ABQ8FWY1_9PEZI</name>
<accession>A0ABQ8FWY1</accession>
<gene>
    <name evidence="19" type="ORF">B0J12DRAFT_306983</name>
</gene>
<keyword evidence="5" id="KW-0964">Secreted</keyword>
<evidence type="ECO:0000256" key="15">
    <source>
        <dbReference type="SAM" id="MobiDB-lite"/>
    </source>
</evidence>
<evidence type="ECO:0000256" key="4">
    <source>
        <dbReference type="ARBA" id="ARBA00010031"/>
    </source>
</evidence>
<evidence type="ECO:0000256" key="5">
    <source>
        <dbReference type="ARBA" id="ARBA00022525"/>
    </source>
</evidence>
<comment type="caution">
    <text evidence="14">Lacks conserved residue(s) required for the propagation of feature annotation.</text>
</comment>
<organism evidence="19 20">
    <name type="scientific">Macrophomina phaseolina</name>
    <dbReference type="NCBI Taxonomy" id="35725"/>
    <lineage>
        <taxon>Eukaryota</taxon>
        <taxon>Fungi</taxon>
        <taxon>Dikarya</taxon>
        <taxon>Ascomycota</taxon>
        <taxon>Pezizomycotina</taxon>
        <taxon>Dothideomycetes</taxon>
        <taxon>Dothideomycetes incertae sedis</taxon>
        <taxon>Botryosphaeriales</taxon>
        <taxon>Botryosphaeriaceae</taxon>
        <taxon>Macrophomina</taxon>
    </lineage>
</organism>
<feature type="transmembrane region" description="Helical" evidence="16">
    <location>
        <begin position="136"/>
        <end position="156"/>
    </location>
</feature>
<comment type="similarity">
    <text evidence="4">Belongs to the RBT5 family.</text>
</comment>
<keyword evidence="10 16" id="KW-0472">Membrane</keyword>
<evidence type="ECO:0000259" key="18">
    <source>
        <dbReference type="PROSITE" id="PS52012"/>
    </source>
</evidence>
<feature type="region of interest" description="Disordered" evidence="15">
    <location>
        <begin position="368"/>
        <end position="413"/>
    </location>
</feature>
<evidence type="ECO:0000313" key="20">
    <source>
        <dbReference type="Proteomes" id="UP000774617"/>
    </source>
</evidence>
<evidence type="ECO:0000256" key="7">
    <source>
        <dbReference type="ARBA" id="ARBA00022692"/>
    </source>
</evidence>
<dbReference type="PANTHER" id="PTHR33048">
    <property type="entry name" value="PTH11-LIKE INTEGRAL MEMBRANE PROTEIN (AFU_ORTHOLOGUE AFUA_5G11245)"/>
    <property type="match status" value="1"/>
</dbReference>
<evidence type="ECO:0000256" key="17">
    <source>
        <dbReference type="SAM" id="SignalP"/>
    </source>
</evidence>
<dbReference type="PROSITE" id="PS52012">
    <property type="entry name" value="CFEM"/>
    <property type="match status" value="1"/>
</dbReference>
<proteinExistence type="inferred from homology"/>
<reference evidence="19 20" key="1">
    <citation type="journal article" date="2021" name="Nat. Commun.">
        <title>Genetic determinants of endophytism in the Arabidopsis root mycobiome.</title>
        <authorList>
            <person name="Mesny F."/>
            <person name="Miyauchi S."/>
            <person name="Thiergart T."/>
            <person name="Pickel B."/>
            <person name="Atanasova L."/>
            <person name="Karlsson M."/>
            <person name="Huettel B."/>
            <person name="Barry K.W."/>
            <person name="Haridas S."/>
            <person name="Chen C."/>
            <person name="Bauer D."/>
            <person name="Andreopoulos W."/>
            <person name="Pangilinan J."/>
            <person name="LaButti K."/>
            <person name="Riley R."/>
            <person name="Lipzen A."/>
            <person name="Clum A."/>
            <person name="Drula E."/>
            <person name="Henrissat B."/>
            <person name="Kohler A."/>
            <person name="Grigoriev I.V."/>
            <person name="Martin F.M."/>
            <person name="Hacquard S."/>
        </authorList>
    </citation>
    <scope>NUCLEOTIDE SEQUENCE [LARGE SCALE GENOMIC DNA]</scope>
    <source>
        <strain evidence="19 20">MPI-SDFR-AT-0080</strain>
    </source>
</reference>
<dbReference type="InterPro" id="IPR052337">
    <property type="entry name" value="SAT4-like"/>
</dbReference>
<feature type="transmembrane region" description="Helical" evidence="16">
    <location>
        <begin position="184"/>
        <end position="202"/>
    </location>
</feature>
<evidence type="ECO:0000256" key="10">
    <source>
        <dbReference type="ARBA" id="ARBA00023136"/>
    </source>
</evidence>
<feature type="domain" description="CFEM" evidence="18">
    <location>
        <begin position="1"/>
        <end position="117"/>
    </location>
</feature>
<dbReference type="PANTHER" id="PTHR33048:SF160">
    <property type="entry name" value="SAT4 FAMILY MEMBRANE PROTEIN"/>
    <property type="match status" value="1"/>
</dbReference>
<evidence type="ECO:0000256" key="14">
    <source>
        <dbReference type="PROSITE-ProRule" id="PRU01356"/>
    </source>
</evidence>
<evidence type="ECO:0000256" key="11">
    <source>
        <dbReference type="ARBA" id="ARBA00023157"/>
    </source>
</evidence>
<feature type="disulfide bond" evidence="14">
    <location>
        <begin position="57"/>
        <end position="90"/>
    </location>
</feature>
<keyword evidence="9 16" id="KW-1133">Transmembrane helix</keyword>
<evidence type="ECO:0000256" key="12">
    <source>
        <dbReference type="ARBA" id="ARBA00023288"/>
    </source>
</evidence>
<evidence type="ECO:0000256" key="1">
    <source>
        <dbReference type="ARBA" id="ARBA00004141"/>
    </source>
</evidence>
<feature type="chain" id="PRO_5047520532" description="CFEM domain-containing protein" evidence="17">
    <location>
        <begin position="20"/>
        <end position="476"/>
    </location>
</feature>
<evidence type="ECO:0000256" key="8">
    <source>
        <dbReference type="ARBA" id="ARBA00022729"/>
    </source>
</evidence>
<evidence type="ECO:0000256" key="16">
    <source>
        <dbReference type="SAM" id="Phobius"/>
    </source>
</evidence>